<dbReference type="Proteomes" id="UP000318294">
    <property type="component" value="Unassembled WGS sequence"/>
</dbReference>
<reference evidence="2 3" key="1">
    <citation type="submission" date="2019-07" db="EMBL/GenBank/DDBJ databases">
        <title>Tepidimonas charontis SPSP-6 draft genome.</title>
        <authorList>
            <person name="Da Costa M.S."/>
            <person name="Froufe H.J.C."/>
            <person name="Egas C."/>
            <person name="Albuquerque L."/>
        </authorList>
    </citation>
    <scope>NUCLEOTIDE SEQUENCE [LARGE SCALE GENOMIC DNA]</scope>
    <source>
        <strain evidence="2 3">SPSP-6</strain>
    </source>
</reference>
<feature type="domain" description="Glycosyltransferase 2-like" evidence="1">
    <location>
        <begin position="8"/>
        <end position="122"/>
    </location>
</feature>
<comment type="caution">
    <text evidence="2">The sequence shown here is derived from an EMBL/GenBank/DDBJ whole genome shotgun (WGS) entry which is preliminary data.</text>
</comment>
<evidence type="ECO:0000313" key="3">
    <source>
        <dbReference type="Proteomes" id="UP000318294"/>
    </source>
</evidence>
<proteinExistence type="predicted"/>
<organism evidence="2 3">
    <name type="scientific">Tepidimonas charontis</name>
    <dbReference type="NCBI Taxonomy" id="2267262"/>
    <lineage>
        <taxon>Bacteria</taxon>
        <taxon>Pseudomonadati</taxon>
        <taxon>Pseudomonadota</taxon>
        <taxon>Betaproteobacteria</taxon>
        <taxon>Burkholderiales</taxon>
        <taxon>Tepidimonas</taxon>
    </lineage>
</organism>
<dbReference type="GO" id="GO:0016758">
    <property type="term" value="F:hexosyltransferase activity"/>
    <property type="evidence" value="ECO:0007669"/>
    <property type="project" value="UniProtKB-ARBA"/>
</dbReference>
<protein>
    <submittedName>
        <fullName evidence="2">Putative glycosyltransferase EpsE</fullName>
        <ecNumber evidence="2">2.4.-.-</ecNumber>
    </submittedName>
</protein>
<dbReference type="OrthoDB" id="9802649at2"/>
<name>A0A554X3Z2_9BURK</name>
<keyword evidence="2" id="KW-0808">Transferase</keyword>
<gene>
    <name evidence="2" type="primary">epsE_4</name>
    <name evidence="2" type="ORF">Tchar_02412</name>
</gene>
<evidence type="ECO:0000259" key="1">
    <source>
        <dbReference type="Pfam" id="PF00535"/>
    </source>
</evidence>
<dbReference type="EMBL" id="VJON01000053">
    <property type="protein sequence ID" value="TSE30557.1"/>
    <property type="molecule type" value="Genomic_DNA"/>
</dbReference>
<dbReference type="RefSeq" id="WP_144329267.1">
    <property type="nucleotide sequence ID" value="NZ_VJON01000053.1"/>
</dbReference>
<dbReference type="PANTHER" id="PTHR22916:SF3">
    <property type="entry name" value="UDP-GLCNAC:BETAGAL BETA-1,3-N-ACETYLGLUCOSAMINYLTRANSFERASE-LIKE PROTEIN 1"/>
    <property type="match status" value="1"/>
</dbReference>
<accession>A0A554X3Z2</accession>
<dbReference type="EC" id="2.4.-.-" evidence="2"/>
<dbReference type="AlphaFoldDB" id="A0A554X3Z2"/>
<evidence type="ECO:0000313" key="2">
    <source>
        <dbReference type="EMBL" id="TSE30557.1"/>
    </source>
</evidence>
<dbReference type="InterPro" id="IPR029044">
    <property type="entry name" value="Nucleotide-diphossugar_trans"/>
</dbReference>
<keyword evidence="2" id="KW-0328">Glycosyltransferase</keyword>
<dbReference type="Gene3D" id="3.90.550.10">
    <property type="entry name" value="Spore Coat Polysaccharide Biosynthesis Protein SpsA, Chain A"/>
    <property type="match status" value="1"/>
</dbReference>
<dbReference type="InterPro" id="IPR001173">
    <property type="entry name" value="Glyco_trans_2-like"/>
</dbReference>
<sequence>MTAPLIDILLATYNGSLFLREQIESLLGQDYPAFRILASDDGSSDGTAEVLADYAQRCPERVVLVPNPRPGRGALRNFEHLMATSLAQGWAQWFAFADQDDIWLPNKLSLSAARLHALEADGDGVDLPCLVHTDLCVVDAQRRIVHPSMARYEGLNPAAATPQSLLSVNEVTGCTLVGNRRLLELALPLPDAAIVHDWWCAVIAGSGRRAYIPRATVHYRQHDANQIGARNRRLWSRVRRALIDGAGVWQRVHQLGAQTWHQAVALQRRLRERGLDDGYVAAYLRWRALPRLVRLADYRRYYTGPELDRLSRWCLWRAFDIEPLPPGGR</sequence>
<dbReference type="PANTHER" id="PTHR22916">
    <property type="entry name" value="GLYCOSYLTRANSFERASE"/>
    <property type="match status" value="1"/>
</dbReference>
<dbReference type="Pfam" id="PF00535">
    <property type="entry name" value="Glycos_transf_2"/>
    <property type="match status" value="1"/>
</dbReference>
<keyword evidence="3" id="KW-1185">Reference proteome</keyword>
<dbReference type="CDD" id="cd04196">
    <property type="entry name" value="GT_2_like_d"/>
    <property type="match status" value="1"/>
</dbReference>
<dbReference type="SUPFAM" id="SSF53448">
    <property type="entry name" value="Nucleotide-diphospho-sugar transferases"/>
    <property type="match status" value="1"/>
</dbReference>